<protein>
    <submittedName>
        <fullName evidence="2">Uncharacterized protein</fullName>
    </submittedName>
</protein>
<accession>A0A2V1E2H1</accession>
<dbReference type="EMBL" id="KZ805319">
    <property type="protein sequence ID" value="PVI04758.1"/>
    <property type="molecule type" value="Genomic_DNA"/>
</dbReference>
<name>A0A2V1E2H1_9PLEO</name>
<dbReference type="AlphaFoldDB" id="A0A2V1E2H1"/>
<proteinExistence type="predicted"/>
<evidence type="ECO:0000313" key="3">
    <source>
        <dbReference type="Proteomes" id="UP000244855"/>
    </source>
</evidence>
<keyword evidence="3" id="KW-1185">Reference proteome</keyword>
<reference evidence="2 3" key="1">
    <citation type="journal article" date="2018" name="Sci. Rep.">
        <title>Comparative genomics provides insights into the lifestyle and reveals functional heterogeneity of dark septate endophytic fungi.</title>
        <authorList>
            <person name="Knapp D.G."/>
            <person name="Nemeth J.B."/>
            <person name="Barry K."/>
            <person name="Hainaut M."/>
            <person name="Henrissat B."/>
            <person name="Johnson J."/>
            <person name="Kuo A."/>
            <person name="Lim J.H.P."/>
            <person name="Lipzen A."/>
            <person name="Nolan M."/>
            <person name="Ohm R.A."/>
            <person name="Tamas L."/>
            <person name="Grigoriev I.V."/>
            <person name="Spatafora J.W."/>
            <person name="Nagy L.G."/>
            <person name="Kovacs G.M."/>
        </authorList>
    </citation>
    <scope>NUCLEOTIDE SEQUENCE [LARGE SCALE GENOMIC DNA]</scope>
    <source>
        <strain evidence="2 3">DSE2036</strain>
    </source>
</reference>
<evidence type="ECO:0000256" key="1">
    <source>
        <dbReference type="SAM" id="MobiDB-lite"/>
    </source>
</evidence>
<feature type="compositionally biased region" description="Basic residues" evidence="1">
    <location>
        <begin position="113"/>
        <end position="122"/>
    </location>
</feature>
<evidence type="ECO:0000313" key="2">
    <source>
        <dbReference type="EMBL" id="PVI04758.1"/>
    </source>
</evidence>
<gene>
    <name evidence="2" type="ORF">DM02DRAFT_651467</name>
</gene>
<sequence>MCSGKALQAVPVALTAELRVDTSDLSLWRTDVLVVSVTDAASGAADLGDGTYLHASCCMLNAAGDVLLVAVSERIDLQQPGDCAPPARCDTEQGTEQGERLQWTFKAAYSNHYQHHQHHHQHSAPPSTSPLADAKCGRLGIHLSEAKAAAEPSHSATAAAALLLLRLGSSAGARRQQAQGQGRAIQKEVGVGGRGY</sequence>
<feature type="region of interest" description="Disordered" evidence="1">
    <location>
        <begin position="112"/>
        <end position="131"/>
    </location>
</feature>
<dbReference type="Proteomes" id="UP000244855">
    <property type="component" value="Unassembled WGS sequence"/>
</dbReference>
<organism evidence="2 3">
    <name type="scientific">Periconia macrospinosa</name>
    <dbReference type="NCBI Taxonomy" id="97972"/>
    <lineage>
        <taxon>Eukaryota</taxon>
        <taxon>Fungi</taxon>
        <taxon>Dikarya</taxon>
        <taxon>Ascomycota</taxon>
        <taxon>Pezizomycotina</taxon>
        <taxon>Dothideomycetes</taxon>
        <taxon>Pleosporomycetidae</taxon>
        <taxon>Pleosporales</taxon>
        <taxon>Massarineae</taxon>
        <taxon>Periconiaceae</taxon>
        <taxon>Periconia</taxon>
    </lineage>
</organism>